<comment type="similarity">
    <text evidence="3 16">Belongs to the CDP-alcohol phosphatidyltransferase class-I family.</text>
</comment>
<dbReference type="InterPro" id="IPR000462">
    <property type="entry name" value="CDP-OH_P_trans"/>
</dbReference>
<name>A0A5C5ZTN7_9BACT</name>
<dbReference type="InterPro" id="IPR048254">
    <property type="entry name" value="CDP_ALCOHOL_P_TRANSF_CS"/>
</dbReference>
<dbReference type="GO" id="GO:0046474">
    <property type="term" value="P:glycerophospholipid biosynthetic process"/>
    <property type="evidence" value="ECO:0007669"/>
    <property type="project" value="TreeGrafter"/>
</dbReference>
<dbReference type="OrthoDB" id="9796672at2"/>
<evidence type="ECO:0000256" key="8">
    <source>
        <dbReference type="ARBA" id="ARBA00022692"/>
    </source>
</evidence>
<reference evidence="18 19" key="1">
    <citation type="submission" date="2019-02" db="EMBL/GenBank/DDBJ databases">
        <title>Deep-cultivation of Planctomycetes and their phenomic and genomic characterization uncovers novel biology.</title>
        <authorList>
            <person name="Wiegand S."/>
            <person name="Jogler M."/>
            <person name="Boedeker C."/>
            <person name="Pinto D."/>
            <person name="Vollmers J."/>
            <person name="Rivas-Marin E."/>
            <person name="Kohn T."/>
            <person name="Peeters S.H."/>
            <person name="Heuer A."/>
            <person name="Rast P."/>
            <person name="Oberbeckmann S."/>
            <person name="Bunk B."/>
            <person name="Jeske O."/>
            <person name="Meyerdierks A."/>
            <person name="Storesund J.E."/>
            <person name="Kallscheuer N."/>
            <person name="Luecker S."/>
            <person name="Lage O.M."/>
            <person name="Pohl T."/>
            <person name="Merkel B.J."/>
            <person name="Hornburger P."/>
            <person name="Mueller R.-W."/>
            <person name="Bruemmer F."/>
            <person name="Labrenz M."/>
            <person name="Spormann A.M."/>
            <person name="Op Den Camp H."/>
            <person name="Overmann J."/>
            <person name="Amann R."/>
            <person name="Jetten M.S.M."/>
            <person name="Mascher T."/>
            <person name="Medema M.H."/>
            <person name="Devos D.P."/>
            <person name="Kaster A.-K."/>
            <person name="Ovreas L."/>
            <person name="Rohde M."/>
            <person name="Galperin M.Y."/>
            <person name="Jogler C."/>
        </authorList>
    </citation>
    <scope>NUCLEOTIDE SEQUENCE [LARGE SCALE GENOMIC DNA]</scope>
    <source>
        <strain evidence="18 19">Mal64</strain>
    </source>
</reference>
<dbReference type="AlphaFoldDB" id="A0A5C5ZTN7"/>
<evidence type="ECO:0000256" key="12">
    <source>
        <dbReference type="ARBA" id="ARBA00023209"/>
    </source>
</evidence>
<evidence type="ECO:0000256" key="1">
    <source>
        <dbReference type="ARBA" id="ARBA00004141"/>
    </source>
</evidence>
<dbReference type="Proteomes" id="UP000315440">
    <property type="component" value="Unassembled WGS sequence"/>
</dbReference>
<keyword evidence="13" id="KW-1208">Phospholipid metabolism</keyword>
<dbReference type="PANTHER" id="PTHR14269">
    <property type="entry name" value="CDP-DIACYLGLYCEROL--GLYCEROL-3-PHOSPHATE 3-PHOSPHATIDYLTRANSFERASE-RELATED"/>
    <property type="match status" value="1"/>
</dbReference>
<evidence type="ECO:0000313" key="19">
    <source>
        <dbReference type="Proteomes" id="UP000315440"/>
    </source>
</evidence>
<evidence type="ECO:0000256" key="13">
    <source>
        <dbReference type="ARBA" id="ARBA00023264"/>
    </source>
</evidence>
<dbReference type="InterPro" id="IPR050324">
    <property type="entry name" value="CDP-alcohol_PTase-I"/>
</dbReference>
<keyword evidence="9 17" id="KW-1133">Transmembrane helix</keyword>
<dbReference type="NCBIfam" id="TIGR00560">
    <property type="entry name" value="pgsA"/>
    <property type="match status" value="1"/>
</dbReference>
<organism evidence="18 19">
    <name type="scientific">Pseudobythopirellula maris</name>
    <dbReference type="NCBI Taxonomy" id="2527991"/>
    <lineage>
        <taxon>Bacteria</taxon>
        <taxon>Pseudomonadati</taxon>
        <taxon>Planctomycetota</taxon>
        <taxon>Planctomycetia</taxon>
        <taxon>Pirellulales</taxon>
        <taxon>Lacipirellulaceae</taxon>
        <taxon>Pseudobythopirellula</taxon>
    </lineage>
</organism>
<keyword evidence="7 16" id="KW-0808">Transferase</keyword>
<evidence type="ECO:0000256" key="7">
    <source>
        <dbReference type="ARBA" id="ARBA00022679"/>
    </source>
</evidence>
<dbReference type="PANTHER" id="PTHR14269:SF62">
    <property type="entry name" value="CDP-DIACYLGLYCEROL--GLYCEROL-3-PHOSPHATE 3-PHOSPHATIDYLTRANSFERASE 1, CHLOROPLASTIC"/>
    <property type="match status" value="1"/>
</dbReference>
<feature type="transmembrane region" description="Helical" evidence="17">
    <location>
        <begin position="25"/>
        <end position="52"/>
    </location>
</feature>
<evidence type="ECO:0000256" key="5">
    <source>
        <dbReference type="ARBA" id="ARBA00014944"/>
    </source>
</evidence>
<dbReference type="InterPro" id="IPR004570">
    <property type="entry name" value="Phosphatidylglycerol_P_synth"/>
</dbReference>
<dbReference type="PROSITE" id="PS00379">
    <property type="entry name" value="CDP_ALCOHOL_P_TRANSF"/>
    <property type="match status" value="1"/>
</dbReference>
<dbReference type="GO" id="GO:0016020">
    <property type="term" value="C:membrane"/>
    <property type="evidence" value="ECO:0007669"/>
    <property type="project" value="UniProtKB-SubCell"/>
</dbReference>
<evidence type="ECO:0000256" key="3">
    <source>
        <dbReference type="ARBA" id="ARBA00010441"/>
    </source>
</evidence>
<dbReference type="RefSeq" id="WP_146397294.1">
    <property type="nucleotide sequence ID" value="NZ_SJPQ01000001.1"/>
</dbReference>
<keyword evidence="6" id="KW-0444">Lipid biosynthesis</keyword>
<accession>A0A5C5ZTN7</accession>
<comment type="subcellular location">
    <subcellularLocation>
        <location evidence="1">Membrane</location>
        <topology evidence="1">Multi-pass membrane protein</topology>
    </subcellularLocation>
</comment>
<dbReference type="Gene3D" id="1.20.120.1760">
    <property type="match status" value="1"/>
</dbReference>
<dbReference type="Pfam" id="PF01066">
    <property type="entry name" value="CDP-OH_P_transf"/>
    <property type="match status" value="1"/>
</dbReference>
<evidence type="ECO:0000256" key="11">
    <source>
        <dbReference type="ARBA" id="ARBA00023136"/>
    </source>
</evidence>
<keyword evidence="11 17" id="KW-0472">Membrane</keyword>
<dbReference type="EC" id="2.7.8.5" evidence="4 15"/>
<dbReference type="EMBL" id="SJPQ01000001">
    <property type="protein sequence ID" value="TWT90427.1"/>
    <property type="molecule type" value="Genomic_DNA"/>
</dbReference>
<sequence>MNGTPDNVPLGSLRNVPNQLTIARLVLSGVCFAAIHVGWYFTALVLFVVAAGTDWLDGYWARRFNQITKIGRVLDPFADKIIICGVFIMLAAQPGSHVPAWVAVVVTAREMLVTALRSFIEAAGGDFSAQWVGKWKMVFQCAAAGFSLLTLWLAAAGRPAESLRPFGLTTDVLVWIALALTIYSGWGYVAAALRMTRSAATDNEAP</sequence>
<comment type="caution">
    <text evidence="18">The sequence shown here is derived from an EMBL/GenBank/DDBJ whole genome shotgun (WGS) entry which is preliminary data.</text>
</comment>
<dbReference type="PIRSF" id="PIRSF000847">
    <property type="entry name" value="Phos_ph_gly_syn"/>
    <property type="match status" value="1"/>
</dbReference>
<evidence type="ECO:0000313" key="18">
    <source>
        <dbReference type="EMBL" id="TWT90427.1"/>
    </source>
</evidence>
<evidence type="ECO:0000256" key="15">
    <source>
        <dbReference type="NCBIfam" id="TIGR00560"/>
    </source>
</evidence>
<evidence type="ECO:0000256" key="6">
    <source>
        <dbReference type="ARBA" id="ARBA00022516"/>
    </source>
</evidence>
<evidence type="ECO:0000256" key="14">
    <source>
        <dbReference type="ARBA" id="ARBA00048586"/>
    </source>
</evidence>
<feature type="transmembrane region" description="Helical" evidence="17">
    <location>
        <begin position="172"/>
        <end position="193"/>
    </location>
</feature>
<evidence type="ECO:0000256" key="4">
    <source>
        <dbReference type="ARBA" id="ARBA00013170"/>
    </source>
</evidence>
<dbReference type="GO" id="GO:0008444">
    <property type="term" value="F:CDP-diacylglycerol-glycerol-3-phosphate 3-phosphatidyltransferase activity"/>
    <property type="evidence" value="ECO:0007669"/>
    <property type="project" value="UniProtKB-UniRule"/>
</dbReference>
<evidence type="ECO:0000256" key="16">
    <source>
        <dbReference type="RuleBase" id="RU003750"/>
    </source>
</evidence>
<keyword evidence="8 17" id="KW-0812">Transmembrane</keyword>
<protein>
    <recommendedName>
        <fullName evidence="5 15">CDP-diacylglycerol--glycerol-3-phosphate 3-phosphatidyltransferase</fullName>
        <ecNumber evidence="4 15">2.7.8.5</ecNumber>
    </recommendedName>
</protein>
<evidence type="ECO:0000256" key="2">
    <source>
        <dbReference type="ARBA" id="ARBA00005042"/>
    </source>
</evidence>
<evidence type="ECO:0000256" key="9">
    <source>
        <dbReference type="ARBA" id="ARBA00022989"/>
    </source>
</evidence>
<evidence type="ECO:0000256" key="17">
    <source>
        <dbReference type="SAM" id="Phobius"/>
    </source>
</evidence>
<gene>
    <name evidence="18" type="primary">pgsA</name>
    <name evidence="18" type="ORF">Mal64_08160</name>
</gene>
<comment type="pathway">
    <text evidence="2">Phospholipid metabolism; phosphatidylglycerol biosynthesis; phosphatidylglycerol from CDP-diacylglycerol: step 1/2.</text>
</comment>
<dbReference type="InterPro" id="IPR043130">
    <property type="entry name" value="CDP-OH_PTrfase_TM_dom"/>
</dbReference>
<keyword evidence="19" id="KW-1185">Reference proteome</keyword>
<feature type="transmembrane region" description="Helical" evidence="17">
    <location>
        <begin position="137"/>
        <end position="157"/>
    </location>
</feature>
<evidence type="ECO:0000256" key="10">
    <source>
        <dbReference type="ARBA" id="ARBA00023098"/>
    </source>
</evidence>
<keyword evidence="12" id="KW-0594">Phospholipid biosynthesis</keyword>
<keyword evidence="10" id="KW-0443">Lipid metabolism</keyword>
<comment type="catalytic activity">
    <reaction evidence="14">
        <text>a CDP-1,2-diacyl-sn-glycerol + sn-glycerol 3-phosphate = a 1,2-diacyl-sn-glycero-3-phospho-(1'-sn-glycero-3'-phosphate) + CMP + H(+)</text>
        <dbReference type="Rhea" id="RHEA:12593"/>
        <dbReference type="ChEBI" id="CHEBI:15378"/>
        <dbReference type="ChEBI" id="CHEBI:57597"/>
        <dbReference type="ChEBI" id="CHEBI:58332"/>
        <dbReference type="ChEBI" id="CHEBI:60110"/>
        <dbReference type="ChEBI" id="CHEBI:60377"/>
        <dbReference type="EC" id="2.7.8.5"/>
    </reaction>
</comment>
<proteinExistence type="inferred from homology"/>